<evidence type="ECO:0000256" key="4">
    <source>
        <dbReference type="RuleBase" id="RU003345"/>
    </source>
</evidence>
<organism evidence="6 7">
    <name type="scientific">Rhodococcus jostii</name>
    <dbReference type="NCBI Taxonomy" id="132919"/>
    <lineage>
        <taxon>Bacteria</taxon>
        <taxon>Bacillati</taxon>
        <taxon>Actinomycetota</taxon>
        <taxon>Actinomycetes</taxon>
        <taxon>Mycobacteriales</taxon>
        <taxon>Nocardiaceae</taxon>
        <taxon>Rhodococcus</taxon>
    </lineage>
</organism>
<dbReference type="InterPro" id="IPR029510">
    <property type="entry name" value="Ald_DH_CS_GLU"/>
</dbReference>
<feature type="active site" evidence="3">
    <location>
        <position position="250"/>
    </location>
</feature>
<evidence type="ECO:0000313" key="7">
    <source>
        <dbReference type="Proteomes" id="UP000183407"/>
    </source>
</evidence>
<evidence type="ECO:0000313" key="6">
    <source>
        <dbReference type="EMBL" id="SEC55904.1"/>
    </source>
</evidence>
<name>A0A1H4TIG9_RHOJO</name>
<dbReference type="InterPro" id="IPR016160">
    <property type="entry name" value="Ald_DH_CS_CYS"/>
</dbReference>
<dbReference type="FunFam" id="3.40.605.10:FF:000007">
    <property type="entry name" value="NAD/NADP-dependent betaine aldehyde dehydrogenase"/>
    <property type="match status" value="1"/>
</dbReference>
<dbReference type="GO" id="GO:0016620">
    <property type="term" value="F:oxidoreductase activity, acting on the aldehyde or oxo group of donors, NAD or NADP as acceptor"/>
    <property type="evidence" value="ECO:0007669"/>
    <property type="project" value="InterPro"/>
</dbReference>
<dbReference type="InterPro" id="IPR016162">
    <property type="entry name" value="Ald_DH_N"/>
</dbReference>
<sequence length="491" mass="52035">MAERLRSGLVGPRGAEVPLGHYLPVHNPTDGRILGEVLEADASQLDDVVDGAQAAYSGVWRDMPPEQRGALLRAWADSVSAHAQELVELETADVGHPTRDATADAQRAAQWLTYFGGMADKLESHVYANYPDRLAYEVREPYGVVAGIIPFNANLVLASIKASAALAAGNCFVLKAPEVSPFSSYRFAELAREAGLPPGVMNVVSGRGAATGKLLSEHVGIGMVSFTGSTAGGRAVAAQAGGAIKPVTMELGGKNAVIVLADADLDVAVPSILHSNFVKSGQSCVAGSRVFVHESLHERFCEMAKRVADTVVMGDPRDPRTHMGPLVTRTQRDRVASLVADAVDQGATIISGGYASEEADLGSGNYFAPTVLADVTDDNIAAREEFFAPVASVLSFRDIDEVLYRSNNTGMGLAAQVWGNDAGAIQFLVRRLEAGTVWVNSYRSLHPTISIGGVKDSGFGRENRFAGVDAFLRPKSVVWDLTTNRSLPYAG</sequence>
<evidence type="ECO:0000259" key="5">
    <source>
        <dbReference type="Pfam" id="PF00171"/>
    </source>
</evidence>
<dbReference type="AlphaFoldDB" id="A0A1H4TIG9"/>
<dbReference type="SUPFAM" id="SSF53720">
    <property type="entry name" value="ALDH-like"/>
    <property type="match status" value="1"/>
</dbReference>
<accession>A0A1H4TIG9</accession>
<dbReference type="Proteomes" id="UP000183407">
    <property type="component" value="Unassembled WGS sequence"/>
</dbReference>
<dbReference type="EMBL" id="FNTL01000004">
    <property type="protein sequence ID" value="SEC55904.1"/>
    <property type="molecule type" value="Genomic_DNA"/>
</dbReference>
<dbReference type="Pfam" id="PF00171">
    <property type="entry name" value="Aldedh"/>
    <property type="match status" value="1"/>
</dbReference>
<dbReference type="InterPro" id="IPR015590">
    <property type="entry name" value="Aldehyde_DH_dom"/>
</dbReference>
<dbReference type="OrthoDB" id="6882680at2"/>
<evidence type="ECO:0000256" key="3">
    <source>
        <dbReference type="PROSITE-ProRule" id="PRU10007"/>
    </source>
</evidence>
<evidence type="ECO:0000256" key="2">
    <source>
        <dbReference type="ARBA" id="ARBA00023002"/>
    </source>
</evidence>
<keyword evidence="2 4" id="KW-0560">Oxidoreductase</keyword>
<dbReference type="PROSITE" id="PS00070">
    <property type="entry name" value="ALDEHYDE_DEHYDR_CYS"/>
    <property type="match status" value="1"/>
</dbReference>
<dbReference type="FunFam" id="3.40.309.10:FF:000009">
    <property type="entry name" value="Aldehyde dehydrogenase A"/>
    <property type="match status" value="1"/>
</dbReference>
<dbReference type="Gene3D" id="3.40.605.10">
    <property type="entry name" value="Aldehyde Dehydrogenase, Chain A, domain 1"/>
    <property type="match status" value="1"/>
</dbReference>
<evidence type="ECO:0000256" key="1">
    <source>
        <dbReference type="ARBA" id="ARBA00009986"/>
    </source>
</evidence>
<dbReference type="InterPro" id="IPR016161">
    <property type="entry name" value="Ald_DH/histidinol_DH"/>
</dbReference>
<gene>
    <name evidence="6" type="ORF">SAMN04490220_1949</name>
</gene>
<dbReference type="InterPro" id="IPR016163">
    <property type="entry name" value="Ald_DH_C"/>
</dbReference>
<dbReference type="Gene3D" id="3.40.309.10">
    <property type="entry name" value="Aldehyde Dehydrogenase, Chain A, domain 2"/>
    <property type="match status" value="1"/>
</dbReference>
<protein>
    <submittedName>
        <fullName evidence="6">Aldehyde dehydrogenase (NAD+)</fullName>
    </submittedName>
</protein>
<feature type="domain" description="Aldehyde dehydrogenase" evidence="5">
    <location>
        <begin position="23"/>
        <end position="477"/>
    </location>
</feature>
<dbReference type="PROSITE" id="PS00687">
    <property type="entry name" value="ALDEHYDE_DEHYDR_GLU"/>
    <property type="match status" value="1"/>
</dbReference>
<proteinExistence type="inferred from homology"/>
<comment type="similarity">
    <text evidence="1 4">Belongs to the aldehyde dehydrogenase family.</text>
</comment>
<dbReference type="PANTHER" id="PTHR11699">
    <property type="entry name" value="ALDEHYDE DEHYDROGENASE-RELATED"/>
    <property type="match status" value="1"/>
</dbReference>
<reference evidence="7" key="1">
    <citation type="submission" date="2016-10" db="EMBL/GenBank/DDBJ databases">
        <authorList>
            <person name="Varghese N."/>
        </authorList>
    </citation>
    <scope>NUCLEOTIDE SEQUENCE [LARGE SCALE GENOMIC DNA]</scope>
    <source>
        <strain evidence="7">DSM 44719</strain>
    </source>
</reference>
<dbReference type="RefSeq" id="WP_073368692.1">
    <property type="nucleotide sequence ID" value="NZ_FNTL01000004.1"/>
</dbReference>